<dbReference type="RefSeq" id="WP_405312081.1">
    <property type="nucleotide sequence ID" value="NZ_CP088155.1"/>
</dbReference>
<dbReference type="InterPro" id="IPR027434">
    <property type="entry name" value="Homing_endonucl"/>
</dbReference>
<keyword evidence="2 6" id="KW-0238">DNA-binding</keyword>
<evidence type="ECO:0000256" key="2">
    <source>
        <dbReference type="ARBA" id="ARBA00023125"/>
    </source>
</evidence>
<sequence>MKKSQSFSLLIKQEIIKRKYKKSEEKALICGILASSLHENNYAYLIINNYEVFLYINDLLKRNDVEFELINKNKFKVSLSSLDCLTIKKQKEYFSGIFLKSGSINNINSVSYHLELKFFNENIAIESMNILNTYNLNFKLLKRKYTYVIYAKKIENICDFLKAIEVYQAYLNFEETKISRDFTNNINRLTNFDYYNQEKIAYTNSLFLDNFSYIKKHNHEDLFNKNELIFYELKEQNLDLSLSDLVFKMKEKKIHISKSSLNRYLKKLNDFVLKNRYNSEKS</sequence>
<keyword evidence="7" id="KW-1185">Reference proteome</keyword>
<dbReference type="PANTHER" id="PTHR37307">
    <property type="entry name" value="CELL DIVISION PROTEIN WHIA-RELATED"/>
    <property type="match status" value="1"/>
</dbReference>
<reference evidence="6" key="1">
    <citation type="submission" date="2021-11" db="EMBL/GenBank/DDBJ databases">
        <title>The first genome sequence of unculturable Mycoplasma faucium obtained by de novo assembly of metagenomic reads.</title>
        <authorList>
            <person name="Sabat A.J."/>
            <person name="Bathoorn E."/>
            <person name="Akkerboom V."/>
            <person name="Friedrich A.W."/>
        </authorList>
    </citation>
    <scope>NUCLEOTIDE SEQUENCE [LARGE SCALE GENOMIC DNA]</scope>
    <source>
        <strain evidence="6">UMCG-MFM1</strain>
    </source>
</reference>
<organism evidence="6 7">
    <name type="scientific">Metamycoplasma faucium</name>
    <dbReference type="NCBI Taxonomy" id="56142"/>
    <lineage>
        <taxon>Bacteria</taxon>
        <taxon>Bacillati</taxon>
        <taxon>Mycoplasmatota</taxon>
        <taxon>Mycoplasmoidales</taxon>
        <taxon>Metamycoplasmataceae</taxon>
        <taxon>Metamycoplasma</taxon>
    </lineage>
</organism>
<dbReference type="Pfam" id="PF02650">
    <property type="entry name" value="HTH_WhiA"/>
    <property type="match status" value="1"/>
</dbReference>
<dbReference type="InterPro" id="IPR003802">
    <property type="entry name" value="Sporulation_regulator_WhiA"/>
</dbReference>
<evidence type="ECO:0000313" key="6">
    <source>
        <dbReference type="EMBL" id="WYM97559.1"/>
    </source>
</evidence>
<dbReference type="SUPFAM" id="SSF55608">
    <property type="entry name" value="Homing endonucleases"/>
    <property type="match status" value="1"/>
</dbReference>
<name>A0ABZ2TML2_9BACT</name>
<proteinExistence type="predicted"/>
<dbReference type="NCBIfam" id="TIGR00647">
    <property type="entry name" value="DNA_bind_WhiA"/>
    <property type="match status" value="1"/>
</dbReference>
<keyword evidence="3" id="KW-0131">Cell cycle</keyword>
<evidence type="ECO:0000256" key="1">
    <source>
        <dbReference type="ARBA" id="ARBA00022618"/>
    </source>
</evidence>
<feature type="domain" description="WhiA LAGLIDADG-like" evidence="5">
    <location>
        <begin position="91"/>
        <end position="182"/>
    </location>
</feature>
<evidence type="ECO:0000259" key="4">
    <source>
        <dbReference type="Pfam" id="PF02650"/>
    </source>
</evidence>
<dbReference type="Pfam" id="PF14527">
    <property type="entry name" value="LAGLIDADG_WhiA"/>
    <property type="match status" value="1"/>
</dbReference>
<gene>
    <name evidence="6" type="primary">whiA</name>
    <name evidence="6" type="ORF">LQ356_01500</name>
</gene>
<protein>
    <submittedName>
        <fullName evidence="6">DNA-binding protein WhiA</fullName>
    </submittedName>
</protein>
<dbReference type="Gene3D" id="3.10.28.10">
    <property type="entry name" value="Homing endonucleases"/>
    <property type="match status" value="1"/>
</dbReference>
<dbReference type="GO" id="GO:0003677">
    <property type="term" value="F:DNA binding"/>
    <property type="evidence" value="ECO:0007669"/>
    <property type="project" value="UniProtKB-KW"/>
</dbReference>
<feature type="domain" description="Sporulation regulator WhiA C-terminal" evidence="4">
    <location>
        <begin position="186"/>
        <end position="270"/>
    </location>
</feature>
<evidence type="ECO:0000256" key="3">
    <source>
        <dbReference type="ARBA" id="ARBA00023306"/>
    </source>
</evidence>
<evidence type="ECO:0000313" key="7">
    <source>
        <dbReference type="Proteomes" id="UP001622612"/>
    </source>
</evidence>
<evidence type="ECO:0000259" key="5">
    <source>
        <dbReference type="Pfam" id="PF14527"/>
    </source>
</evidence>
<dbReference type="InterPro" id="IPR039518">
    <property type="entry name" value="WhiA_LAGLIDADG_dom"/>
</dbReference>
<dbReference type="InterPro" id="IPR023054">
    <property type="entry name" value="Sporulation_regulator_WhiA_C"/>
</dbReference>
<dbReference type="EMBL" id="CP088155">
    <property type="protein sequence ID" value="WYM97559.1"/>
    <property type="molecule type" value="Genomic_DNA"/>
</dbReference>
<dbReference type="PANTHER" id="PTHR37307:SF1">
    <property type="entry name" value="CELL DIVISION PROTEIN WHIA-RELATED"/>
    <property type="match status" value="1"/>
</dbReference>
<keyword evidence="1" id="KW-0132">Cell division</keyword>
<dbReference type="Proteomes" id="UP001622612">
    <property type="component" value="Chromosome"/>
</dbReference>
<accession>A0ABZ2TML2</accession>